<reference evidence="2" key="1">
    <citation type="submission" date="2014-01" db="EMBL/GenBank/DDBJ databases">
        <authorList>
            <person name="Brown-Elliot B."/>
            <person name="Wallace R."/>
            <person name="Lenaerts A."/>
            <person name="Ordway D."/>
            <person name="DeGroote M.A."/>
            <person name="Parker T."/>
            <person name="Sizemore C."/>
            <person name="Tallon L.J."/>
            <person name="Sadzewicz L.K."/>
            <person name="Sengamalay N."/>
            <person name="Fraser C.M."/>
            <person name="Hine E."/>
            <person name="Shefchek K.A."/>
            <person name="Das S.P."/>
            <person name="Tettelin H."/>
        </authorList>
    </citation>
    <scope>NUCLEOTIDE SEQUENCE [LARGE SCALE GENOMIC DNA]</scope>
    <source>
        <strain evidence="2">4042</strain>
    </source>
</reference>
<protein>
    <submittedName>
        <fullName evidence="2">Uncharacterized protein</fullName>
    </submittedName>
</protein>
<dbReference type="AlphaFoldDB" id="X7ZWA1"/>
<evidence type="ECO:0000256" key="1">
    <source>
        <dbReference type="SAM" id="MobiDB-lite"/>
    </source>
</evidence>
<gene>
    <name evidence="2" type="ORF">I553_5534</name>
</gene>
<feature type="compositionally biased region" description="Polar residues" evidence="1">
    <location>
        <begin position="17"/>
        <end position="27"/>
    </location>
</feature>
<dbReference type="EMBL" id="JAOB01000069">
    <property type="protein sequence ID" value="EUA23877.1"/>
    <property type="molecule type" value="Genomic_DNA"/>
</dbReference>
<feature type="compositionally biased region" description="Basic and acidic residues" evidence="1">
    <location>
        <begin position="30"/>
        <end position="48"/>
    </location>
</feature>
<feature type="region of interest" description="Disordered" evidence="1">
    <location>
        <begin position="1"/>
        <end position="48"/>
    </location>
</feature>
<accession>X7ZWA1</accession>
<name>X7ZWA1_MYCXE</name>
<feature type="compositionally biased region" description="Gly residues" evidence="1">
    <location>
        <begin position="1"/>
        <end position="12"/>
    </location>
</feature>
<comment type="caution">
    <text evidence="2">The sequence shown here is derived from an EMBL/GenBank/DDBJ whole genome shotgun (WGS) entry which is preliminary data.</text>
</comment>
<organism evidence="2">
    <name type="scientific">Mycobacterium xenopi 4042</name>
    <dbReference type="NCBI Taxonomy" id="1299334"/>
    <lineage>
        <taxon>Bacteria</taxon>
        <taxon>Bacillati</taxon>
        <taxon>Actinomycetota</taxon>
        <taxon>Actinomycetes</taxon>
        <taxon>Mycobacteriales</taxon>
        <taxon>Mycobacteriaceae</taxon>
        <taxon>Mycobacterium</taxon>
    </lineage>
</organism>
<sequence length="48" mass="4994">MSRFIGNGGLGGVASEAVNQPKPSNTLRLDAGKHTGHSESCVHDSEML</sequence>
<proteinExistence type="predicted"/>
<evidence type="ECO:0000313" key="2">
    <source>
        <dbReference type="EMBL" id="EUA23877.1"/>
    </source>
</evidence>